<evidence type="ECO:0000256" key="4">
    <source>
        <dbReference type="ARBA" id="ARBA00022840"/>
    </source>
</evidence>
<dbReference type="GO" id="GO:0008882">
    <property type="term" value="F:[glutamate-ammonia-ligase] adenylyltransferase activity"/>
    <property type="evidence" value="ECO:0007669"/>
    <property type="project" value="UniProtKB-UniRule"/>
</dbReference>
<dbReference type="GO" id="GO:0005524">
    <property type="term" value="F:ATP binding"/>
    <property type="evidence" value="ECO:0007669"/>
    <property type="project" value="UniProtKB-UniRule"/>
</dbReference>
<dbReference type="EC" id="2.7.7.89" evidence="7"/>
<dbReference type="GO" id="GO:0000287">
    <property type="term" value="F:magnesium ion binding"/>
    <property type="evidence" value="ECO:0007669"/>
    <property type="project" value="UniProtKB-UniRule"/>
</dbReference>
<dbReference type="InterPro" id="IPR005190">
    <property type="entry name" value="GlnE_rpt_dom"/>
</dbReference>
<dbReference type="SUPFAM" id="SSF81593">
    <property type="entry name" value="Nucleotidyltransferase substrate binding subunit/domain"/>
    <property type="match status" value="2"/>
</dbReference>
<protein>
    <recommendedName>
        <fullName evidence="7">Bifunctional glutamine synthetase adenylyltransferase/adenylyl-removing enzyme</fullName>
    </recommendedName>
    <alternativeName>
        <fullName evidence="7">ATP:glutamine synthetase adenylyltransferase</fullName>
    </alternativeName>
    <alternativeName>
        <fullName evidence="7">ATase</fullName>
    </alternativeName>
    <domain>
        <recommendedName>
            <fullName evidence="7">Glutamine synthetase adenylyl-L-tyrosine phosphorylase</fullName>
            <ecNumber evidence="7">2.7.7.89</ecNumber>
        </recommendedName>
        <alternativeName>
            <fullName evidence="7">Adenylyl removase</fullName>
            <shortName evidence="7">AR</shortName>
            <shortName evidence="7">AT-N</shortName>
        </alternativeName>
    </domain>
    <domain>
        <recommendedName>
            <fullName evidence="7">Glutamine synthetase adenylyl transferase</fullName>
            <ecNumber evidence="7">2.7.7.42</ecNumber>
        </recommendedName>
        <alternativeName>
            <fullName evidence="7">Adenylyl transferase</fullName>
            <shortName evidence="7">AT</shortName>
            <shortName evidence="7">AT-C</shortName>
        </alternativeName>
    </domain>
</protein>
<evidence type="ECO:0000259" key="8">
    <source>
        <dbReference type="Pfam" id="PF03710"/>
    </source>
</evidence>
<dbReference type="FunFam" id="1.20.120.330:FF:000005">
    <property type="entry name" value="Bifunctional glutamine synthetase adenylyltransferase/adenylyl-removing enzyme"/>
    <property type="match status" value="1"/>
</dbReference>
<evidence type="ECO:0000256" key="2">
    <source>
        <dbReference type="ARBA" id="ARBA00022695"/>
    </source>
</evidence>
<feature type="domain" description="PII-uridylyltransferase/Glutamine-synthetase adenylyltransferase" evidence="9">
    <location>
        <begin position="838"/>
        <end position="939"/>
    </location>
</feature>
<dbReference type="GO" id="GO:0005829">
    <property type="term" value="C:cytosol"/>
    <property type="evidence" value="ECO:0007669"/>
    <property type="project" value="TreeGrafter"/>
</dbReference>
<dbReference type="CDD" id="cd05401">
    <property type="entry name" value="NT_GlnE_GlnD_like"/>
    <property type="match status" value="2"/>
</dbReference>
<dbReference type="InterPro" id="IPR043519">
    <property type="entry name" value="NT_sf"/>
</dbReference>
<dbReference type="GO" id="GO:0047388">
    <property type="term" value="F:[glutamine synthetase]-adenylyl-L-tyrosine phosphorylase activity"/>
    <property type="evidence" value="ECO:0007669"/>
    <property type="project" value="UniProtKB-EC"/>
</dbReference>
<evidence type="ECO:0000313" key="11">
    <source>
        <dbReference type="Proteomes" id="UP000262878"/>
    </source>
</evidence>
<dbReference type="SUPFAM" id="SSF81301">
    <property type="entry name" value="Nucleotidyltransferase"/>
    <property type="match status" value="2"/>
</dbReference>
<keyword evidence="4 7" id="KW-0067">ATP-binding</keyword>
<reference evidence="10 11" key="1">
    <citation type="journal article" date="2018" name="Nat. Biotechnol.">
        <title>A standardized bacterial taxonomy based on genome phylogeny substantially revises the tree of life.</title>
        <authorList>
            <person name="Parks D.H."/>
            <person name="Chuvochina M."/>
            <person name="Waite D.W."/>
            <person name="Rinke C."/>
            <person name="Skarshewski A."/>
            <person name="Chaumeil P.A."/>
            <person name="Hugenholtz P."/>
        </authorList>
    </citation>
    <scope>NUCLEOTIDE SEQUENCE [LARGE SCALE GENOMIC DNA]</scope>
    <source>
        <strain evidence="10">UBA9360</strain>
    </source>
</reference>
<dbReference type="Gene3D" id="1.20.120.1510">
    <property type="match status" value="1"/>
</dbReference>
<comment type="catalytic activity">
    <reaction evidence="7">
        <text>[glutamine synthetase]-L-tyrosine + ATP = [glutamine synthetase]-O(4)-(5'-adenylyl)-L-tyrosine + diphosphate</text>
        <dbReference type="Rhea" id="RHEA:18589"/>
        <dbReference type="Rhea" id="RHEA-COMP:10660"/>
        <dbReference type="Rhea" id="RHEA-COMP:10661"/>
        <dbReference type="ChEBI" id="CHEBI:30616"/>
        <dbReference type="ChEBI" id="CHEBI:33019"/>
        <dbReference type="ChEBI" id="CHEBI:46858"/>
        <dbReference type="ChEBI" id="CHEBI:83624"/>
        <dbReference type="EC" id="2.7.7.42"/>
    </reaction>
</comment>
<dbReference type="Gene3D" id="1.20.120.330">
    <property type="entry name" value="Nucleotidyltransferases domain 2"/>
    <property type="match status" value="2"/>
</dbReference>
<comment type="caution">
    <text evidence="10">The sequence shown here is derived from an EMBL/GenBank/DDBJ whole genome shotgun (WGS) entry which is preliminary data.</text>
</comment>
<feature type="domain" description="Glutamate-ammonia ligase adenylyltransferase repeated" evidence="8">
    <location>
        <begin position="565"/>
        <end position="813"/>
    </location>
</feature>
<comment type="cofactor">
    <cofactor evidence="7">
        <name>Mg(2+)</name>
        <dbReference type="ChEBI" id="CHEBI:18420"/>
    </cofactor>
</comment>
<feature type="region of interest" description="Adenylyl removase" evidence="7">
    <location>
        <begin position="1"/>
        <end position="456"/>
    </location>
</feature>
<feature type="domain" description="Glutamate-ammonia ligase adenylyltransferase repeated" evidence="8">
    <location>
        <begin position="47"/>
        <end position="281"/>
    </location>
</feature>
<keyword evidence="5 7" id="KW-0460">Magnesium</keyword>
<feature type="region of interest" description="Adenylyl transferase" evidence="7">
    <location>
        <begin position="464"/>
        <end position="958"/>
    </location>
</feature>
<proteinExistence type="inferred from homology"/>
<dbReference type="STRING" id="314276.OS145_03312"/>
<name>A0A348WMK4_9GAMM</name>
<keyword evidence="6 7" id="KW-0511">Multifunctional enzyme</keyword>
<evidence type="ECO:0000256" key="1">
    <source>
        <dbReference type="ARBA" id="ARBA00022679"/>
    </source>
</evidence>
<dbReference type="Pfam" id="PF03710">
    <property type="entry name" value="GlnE"/>
    <property type="match status" value="2"/>
</dbReference>
<dbReference type="GO" id="GO:0016874">
    <property type="term" value="F:ligase activity"/>
    <property type="evidence" value="ECO:0007669"/>
    <property type="project" value="UniProtKB-KW"/>
</dbReference>
<keyword evidence="1 7" id="KW-0808">Transferase</keyword>
<gene>
    <name evidence="7" type="primary">glnE</name>
    <name evidence="10" type="ORF">DCR58_03160</name>
</gene>
<dbReference type="EMBL" id="DMUP01000067">
    <property type="protein sequence ID" value="HAR55766.1"/>
    <property type="molecule type" value="Genomic_DNA"/>
</dbReference>
<evidence type="ECO:0000256" key="3">
    <source>
        <dbReference type="ARBA" id="ARBA00022741"/>
    </source>
</evidence>
<dbReference type="PANTHER" id="PTHR30621">
    <property type="entry name" value="GLUTAMINE SYNTHETASE ADENYLYLTRANSFERASE"/>
    <property type="match status" value="1"/>
</dbReference>
<dbReference type="HAMAP" id="MF_00802">
    <property type="entry name" value="GlnE"/>
    <property type="match status" value="1"/>
</dbReference>
<organism evidence="10 11">
    <name type="scientific">Idiomarina baltica</name>
    <dbReference type="NCBI Taxonomy" id="190892"/>
    <lineage>
        <taxon>Bacteria</taxon>
        <taxon>Pseudomonadati</taxon>
        <taxon>Pseudomonadota</taxon>
        <taxon>Gammaproteobacteria</taxon>
        <taxon>Alteromonadales</taxon>
        <taxon>Idiomarinaceae</taxon>
        <taxon>Idiomarina</taxon>
    </lineage>
</organism>
<feature type="domain" description="PII-uridylyltransferase/Glutamine-synthetase adenylyltransferase" evidence="9">
    <location>
        <begin position="311"/>
        <end position="449"/>
    </location>
</feature>
<dbReference type="Pfam" id="PF08335">
    <property type="entry name" value="GlnD_UR_UTase"/>
    <property type="match status" value="2"/>
</dbReference>
<dbReference type="AlphaFoldDB" id="A0A348WMK4"/>
<evidence type="ECO:0000256" key="5">
    <source>
        <dbReference type="ARBA" id="ARBA00022842"/>
    </source>
</evidence>
<comment type="similarity">
    <text evidence="7">Belongs to the GlnE family.</text>
</comment>
<dbReference type="Gene3D" id="3.30.460.10">
    <property type="entry name" value="Beta Polymerase, domain 2"/>
    <property type="match status" value="2"/>
</dbReference>
<dbReference type="Proteomes" id="UP000262878">
    <property type="component" value="Unassembled WGS sequence"/>
</dbReference>
<keyword evidence="2 7" id="KW-0548">Nucleotidyltransferase</keyword>
<keyword evidence="10" id="KW-0436">Ligase</keyword>
<comment type="catalytic activity">
    <reaction evidence="7">
        <text>[glutamine synthetase]-O(4)-(5'-adenylyl)-L-tyrosine + phosphate = [glutamine synthetase]-L-tyrosine + ADP</text>
        <dbReference type="Rhea" id="RHEA:43716"/>
        <dbReference type="Rhea" id="RHEA-COMP:10660"/>
        <dbReference type="Rhea" id="RHEA-COMP:10661"/>
        <dbReference type="ChEBI" id="CHEBI:43474"/>
        <dbReference type="ChEBI" id="CHEBI:46858"/>
        <dbReference type="ChEBI" id="CHEBI:83624"/>
        <dbReference type="ChEBI" id="CHEBI:456216"/>
        <dbReference type="EC" id="2.7.7.89"/>
    </reaction>
</comment>
<evidence type="ECO:0000256" key="7">
    <source>
        <dbReference type="HAMAP-Rule" id="MF_00802"/>
    </source>
</evidence>
<evidence type="ECO:0000256" key="6">
    <source>
        <dbReference type="ARBA" id="ARBA00023268"/>
    </source>
</evidence>
<dbReference type="InterPro" id="IPR013546">
    <property type="entry name" value="PII_UdlTrfase/GS_AdlTrfase"/>
</dbReference>
<evidence type="ECO:0000259" key="9">
    <source>
        <dbReference type="Pfam" id="PF08335"/>
    </source>
</evidence>
<accession>A0A348WMK4</accession>
<evidence type="ECO:0000313" key="10">
    <source>
        <dbReference type="EMBL" id="HAR55766.1"/>
    </source>
</evidence>
<sequence length="958" mass="108843">MNLIGSNKWVTMQNRLDRVPAKHFIEASEPVWQRIHEQIRLPQGMLNSLRHGVAVSSFIGEVAERYPEALAAAWLEPISANEIRAAFLTHIAAVESENELKAAVRRFRHAHMAASALLEWQGQRSLAESLAFYSELADTLIIESLHWLEQRFYQRLGRPLDIDGELQHLYVLGMGKLGGRELNFSSDIDLIFYYPEQGETQGGSRSVENSVFFTRLAQALIAVLDENTFDGQAFRVDMRLRPFGQSGPLVTSLAALEHYYQEQGRDWERYAMVKARLLNRLGKKQTNAFQELIRPFVYRRYIDFGAIEALRKMKLLITQETRRQGAQGNIKLAAGGIREVEFIAQAHQLIRGGREKSLQTRSIYRAYEAMVNLDIFQGSVAKRLLQAYELLREVEHRLQQLADEQTQKLPHDESAQEKLAYLMGEEDFAQLEQRIVQAMDFIHNEFKQVVGEGSECDEEEQSLQVLWQDMLEDDAALEIIAAEGEQDVDGIWRLIKQFRSEARKRSSGPRGRAALARLMPLLFRQMIAQPQSMTILERVLTVIRAIMSRTAYIELLAENPGARVQLCRLCAASPWVSQQLALHPILLDELIDPQHLYQLPDLTDYPSVLNEFLIRTPEDDLESQMDALRQAKQVLQLKIAAADITGGLELMKVSDHLSYLAQAVTAEVVHLAWRQMAQRHGTPPGRSIQDTGFGVLAYGKLGGLELGYGSDLDLVFVTHAQYEGYTDGAKPIEVQQFYLRLAQRILHLFTTRTVAGVLYEVDLRLRPSGQAGLLVTQLDSFIRYLRDDAWTWELQALVRARPIYGTDAVQADLQDIRCAILSRTREATSLREDILAMRQKMRAHLSSGGTHFDIKQDPGGIADIEFIAQYLVLNYAHDYPQLTEYSDNIRILTCAEQCHLIDPVEAQDLINAYQIFRCESHALALQGEDALSQHDLTTERDAVRRVWSRLLSENASGI</sequence>
<dbReference type="EC" id="2.7.7.42" evidence="7"/>
<keyword evidence="3 7" id="KW-0547">Nucleotide-binding</keyword>
<comment type="function">
    <text evidence="7">Involved in the regulation of glutamine synthetase GlnA, a key enzyme in the process to assimilate ammonia. When cellular nitrogen levels are high, the C-terminal adenylyl transferase (AT) inactivates GlnA by covalent transfer of an adenylyl group from ATP to specific tyrosine residue of GlnA, thus reducing its activity. Conversely, when nitrogen levels are low, the N-terminal adenylyl removase (AR) activates GlnA by removing the adenylyl group by phosphorolysis, increasing its activity. The regulatory region of GlnE binds the signal transduction protein PII (GlnB) which indicates the nitrogen status of the cell.</text>
</comment>
<dbReference type="Gene3D" id="1.10.4050.10">
    <property type="entry name" value="Glutamine synthase adenylyltransferase GlnE"/>
    <property type="match status" value="1"/>
</dbReference>
<dbReference type="PANTHER" id="PTHR30621:SF0">
    <property type="entry name" value="BIFUNCTIONAL GLUTAMINE SYNTHETASE ADENYLYLTRANSFERASE_ADENYLYL-REMOVING ENZYME"/>
    <property type="match status" value="1"/>
</dbReference>
<dbReference type="GO" id="GO:0000820">
    <property type="term" value="P:regulation of glutamine family amino acid metabolic process"/>
    <property type="evidence" value="ECO:0007669"/>
    <property type="project" value="UniProtKB-UniRule"/>
</dbReference>
<dbReference type="NCBIfam" id="NF008292">
    <property type="entry name" value="PRK11072.1"/>
    <property type="match status" value="1"/>
</dbReference>
<dbReference type="InterPro" id="IPR023057">
    <property type="entry name" value="GlnE"/>
</dbReference>
<dbReference type="FunFam" id="3.30.460.10:FF:000009">
    <property type="entry name" value="Bifunctional glutamine synthetase adenylyltransferase/adenylyl-removing enzyme"/>
    <property type="match status" value="1"/>
</dbReference>